<dbReference type="GO" id="GO:0006730">
    <property type="term" value="P:one-carbon metabolic process"/>
    <property type="evidence" value="ECO:0007669"/>
    <property type="project" value="UniProtKB-KW"/>
</dbReference>
<evidence type="ECO:0000256" key="8">
    <source>
        <dbReference type="PIRNR" id="PIRNR000194"/>
    </source>
</evidence>
<sequence>MIISLVVAAAANNVIGRDNRLLWRLPNDLKFFRDTTWAMPVVMGRKTFESLSGKALKGRMNIVITRQSGWTAEGVSIAHDLDEAIALAAKANYEELFVIGGGEIYREAMNRADRIYLTRVYTEIAGDTFFPVIAEQQWELASEERMEADAKHAYAYSFQLWKRK</sequence>
<dbReference type="GO" id="GO:0046452">
    <property type="term" value="P:dihydrofolate metabolic process"/>
    <property type="evidence" value="ECO:0007669"/>
    <property type="project" value="TreeGrafter"/>
</dbReference>
<dbReference type="GO" id="GO:0005829">
    <property type="term" value="C:cytosol"/>
    <property type="evidence" value="ECO:0007669"/>
    <property type="project" value="TreeGrafter"/>
</dbReference>
<evidence type="ECO:0000256" key="6">
    <source>
        <dbReference type="ARBA" id="ARBA00023002"/>
    </source>
</evidence>
<gene>
    <name evidence="10" type="ORF">SAMN05444410_101633</name>
</gene>
<accession>A0A8X8LD07</accession>
<dbReference type="GO" id="GO:0070401">
    <property type="term" value="F:NADP+ binding"/>
    <property type="evidence" value="ECO:0007669"/>
    <property type="project" value="UniProtKB-ARBA"/>
</dbReference>
<keyword evidence="6 8" id="KW-0560">Oxidoreductase</keyword>
<evidence type="ECO:0000256" key="1">
    <source>
        <dbReference type="ARBA" id="ARBA00004903"/>
    </source>
</evidence>
<comment type="pathway">
    <text evidence="1 8">Cofactor biosynthesis; tetrahydrofolate biosynthesis; 5,6,7,8-tetrahydrofolate from 7,8-dihydrofolate: step 1/1.</text>
</comment>
<dbReference type="Gene3D" id="3.40.430.10">
    <property type="entry name" value="Dihydrofolate Reductase, subunit A"/>
    <property type="match status" value="1"/>
</dbReference>
<dbReference type="GO" id="GO:0046654">
    <property type="term" value="P:tetrahydrofolate biosynthetic process"/>
    <property type="evidence" value="ECO:0007669"/>
    <property type="project" value="InterPro"/>
</dbReference>
<evidence type="ECO:0000256" key="3">
    <source>
        <dbReference type="ARBA" id="ARBA00012856"/>
    </source>
</evidence>
<dbReference type="InterPro" id="IPR024072">
    <property type="entry name" value="DHFR-like_dom_sf"/>
</dbReference>
<dbReference type="PANTHER" id="PTHR48069">
    <property type="entry name" value="DIHYDROFOLATE REDUCTASE"/>
    <property type="match status" value="1"/>
</dbReference>
<dbReference type="GO" id="GO:0004146">
    <property type="term" value="F:dihydrofolate reductase activity"/>
    <property type="evidence" value="ECO:0007669"/>
    <property type="project" value="UniProtKB-EC"/>
</dbReference>
<evidence type="ECO:0000256" key="5">
    <source>
        <dbReference type="ARBA" id="ARBA00022857"/>
    </source>
</evidence>
<organism evidence="10 11">
    <name type="scientific">Hydrobacter penzbergensis</name>
    <dbReference type="NCBI Taxonomy" id="1235997"/>
    <lineage>
        <taxon>Bacteria</taxon>
        <taxon>Pseudomonadati</taxon>
        <taxon>Bacteroidota</taxon>
        <taxon>Chitinophagia</taxon>
        <taxon>Chitinophagales</taxon>
        <taxon>Chitinophagaceae</taxon>
        <taxon>Hydrobacter</taxon>
    </lineage>
</organism>
<keyword evidence="5 8" id="KW-0521">NADP</keyword>
<proteinExistence type="inferred from homology"/>
<reference evidence="10 11" key="1">
    <citation type="submission" date="2016-10" db="EMBL/GenBank/DDBJ databases">
        <authorList>
            <person name="Varghese N."/>
            <person name="Submissions S."/>
        </authorList>
    </citation>
    <scope>NUCLEOTIDE SEQUENCE [LARGE SCALE GENOMIC DNA]</scope>
    <source>
        <strain evidence="10 11">DSM 25353</strain>
    </source>
</reference>
<dbReference type="PROSITE" id="PS51330">
    <property type="entry name" value="DHFR_2"/>
    <property type="match status" value="1"/>
</dbReference>
<feature type="domain" description="DHFR" evidence="9">
    <location>
        <begin position="2"/>
        <end position="163"/>
    </location>
</feature>
<evidence type="ECO:0000256" key="4">
    <source>
        <dbReference type="ARBA" id="ARBA00022563"/>
    </source>
</evidence>
<comment type="function">
    <text evidence="7 8">Key enzyme in folate metabolism. Catalyzes an essential reaction for de novo glycine and purine synthesis, and for DNA precursor synthesis.</text>
</comment>
<evidence type="ECO:0000313" key="11">
    <source>
        <dbReference type="Proteomes" id="UP000198711"/>
    </source>
</evidence>
<dbReference type="EC" id="1.5.1.3" evidence="3 8"/>
<name>A0A8X8LD07_9BACT</name>
<dbReference type="Pfam" id="PF00186">
    <property type="entry name" value="DHFR_1"/>
    <property type="match status" value="1"/>
</dbReference>
<keyword evidence="4 8" id="KW-0554">One-carbon metabolism</keyword>
<protein>
    <recommendedName>
        <fullName evidence="3 8">Dihydrofolate reductase</fullName>
        <ecNumber evidence="3 8">1.5.1.3</ecNumber>
    </recommendedName>
</protein>
<comment type="caution">
    <text evidence="10">The sequence shown here is derived from an EMBL/GenBank/DDBJ whole genome shotgun (WGS) entry which is preliminary data.</text>
</comment>
<dbReference type="PRINTS" id="PR00070">
    <property type="entry name" value="DHFR"/>
</dbReference>
<dbReference type="CDD" id="cd00209">
    <property type="entry name" value="DHFR"/>
    <property type="match status" value="1"/>
</dbReference>
<dbReference type="InterPro" id="IPR001796">
    <property type="entry name" value="DHFR_dom"/>
</dbReference>
<evidence type="ECO:0000259" key="9">
    <source>
        <dbReference type="PROSITE" id="PS51330"/>
    </source>
</evidence>
<comment type="similarity">
    <text evidence="2 8">Belongs to the dihydrofolate reductase family.</text>
</comment>
<evidence type="ECO:0000313" key="10">
    <source>
        <dbReference type="EMBL" id="SDW25758.1"/>
    </source>
</evidence>
<dbReference type="PIRSF" id="PIRSF000194">
    <property type="entry name" value="DHFR"/>
    <property type="match status" value="1"/>
</dbReference>
<dbReference type="FunFam" id="3.40.430.10:FF:000001">
    <property type="entry name" value="Dihydrofolate reductase"/>
    <property type="match status" value="1"/>
</dbReference>
<keyword evidence="11" id="KW-1185">Reference proteome</keyword>
<evidence type="ECO:0000256" key="2">
    <source>
        <dbReference type="ARBA" id="ARBA00009539"/>
    </source>
</evidence>
<comment type="catalytic activity">
    <reaction evidence="8">
        <text>(6S)-5,6,7,8-tetrahydrofolate + NADP(+) = 7,8-dihydrofolate + NADPH + H(+)</text>
        <dbReference type="Rhea" id="RHEA:15009"/>
        <dbReference type="ChEBI" id="CHEBI:15378"/>
        <dbReference type="ChEBI" id="CHEBI:57451"/>
        <dbReference type="ChEBI" id="CHEBI:57453"/>
        <dbReference type="ChEBI" id="CHEBI:57783"/>
        <dbReference type="ChEBI" id="CHEBI:58349"/>
        <dbReference type="EC" id="1.5.1.3"/>
    </reaction>
</comment>
<dbReference type="InterPro" id="IPR012259">
    <property type="entry name" value="DHFR"/>
</dbReference>
<dbReference type="Proteomes" id="UP000198711">
    <property type="component" value="Unassembled WGS sequence"/>
</dbReference>
<evidence type="ECO:0000256" key="7">
    <source>
        <dbReference type="ARBA" id="ARBA00025067"/>
    </source>
</evidence>
<dbReference type="SUPFAM" id="SSF53597">
    <property type="entry name" value="Dihydrofolate reductase-like"/>
    <property type="match status" value="1"/>
</dbReference>
<dbReference type="PANTHER" id="PTHR48069:SF3">
    <property type="entry name" value="DIHYDROFOLATE REDUCTASE"/>
    <property type="match status" value="1"/>
</dbReference>
<dbReference type="GO" id="GO:0046655">
    <property type="term" value="P:folic acid metabolic process"/>
    <property type="evidence" value="ECO:0007669"/>
    <property type="project" value="TreeGrafter"/>
</dbReference>
<dbReference type="AlphaFoldDB" id="A0A8X8LD07"/>
<dbReference type="EMBL" id="FNNO01000001">
    <property type="protein sequence ID" value="SDW25758.1"/>
    <property type="molecule type" value="Genomic_DNA"/>
</dbReference>
<dbReference type="RefSeq" id="WP_092721838.1">
    <property type="nucleotide sequence ID" value="NZ_FNNO01000001.1"/>
</dbReference>